<dbReference type="Proteomes" id="UP000673197">
    <property type="component" value="Unassembled WGS sequence"/>
</dbReference>
<dbReference type="RefSeq" id="WP_210041984.1">
    <property type="nucleotide sequence ID" value="NZ_JAFFZW010000003.1"/>
</dbReference>
<keyword evidence="2" id="KW-1185">Reference proteome</keyword>
<reference evidence="1 2" key="1">
    <citation type="journal article" date="2022" name="Syst. Appl. Microbiol.">
        <title>Pseudomonas alliivorans sp. nov., a plant-pathogenic bacterium isolated from onion foliage in Georgia, USA.</title>
        <authorList>
            <person name="Zhao M."/>
            <person name="Tyson C."/>
            <person name="Chen H.C."/>
            <person name="Paudel S."/>
            <person name="Gitaitis R."/>
            <person name="Kvitko B."/>
            <person name="Dutta B."/>
        </authorList>
    </citation>
    <scope>NUCLEOTIDE SEQUENCE [LARGE SCALE GENOMIC DNA]</scope>
    <source>
        <strain evidence="1 2">20GA0068</strain>
    </source>
</reference>
<dbReference type="EMBL" id="JAFFZW010000003">
    <property type="protein sequence ID" value="MBP0945810.1"/>
    <property type="molecule type" value="Genomic_DNA"/>
</dbReference>
<name>A0ABS4C651_9PSED</name>
<evidence type="ECO:0000313" key="2">
    <source>
        <dbReference type="Proteomes" id="UP000673197"/>
    </source>
</evidence>
<protein>
    <submittedName>
        <fullName evidence="1">DUF2280 domain-containing protein</fullName>
    </submittedName>
</protein>
<dbReference type="Pfam" id="PF10045">
    <property type="entry name" value="DUF2280"/>
    <property type="match status" value="1"/>
</dbReference>
<organism evidence="1 2">
    <name type="scientific">Pseudomonas alliivorans</name>
    <dbReference type="NCBI Taxonomy" id="2810613"/>
    <lineage>
        <taxon>Bacteria</taxon>
        <taxon>Pseudomonadati</taxon>
        <taxon>Pseudomonadota</taxon>
        <taxon>Gammaproteobacteria</taxon>
        <taxon>Pseudomonadales</taxon>
        <taxon>Pseudomonadaceae</taxon>
        <taxon>Pseudomonas</taxon>
    </lineage>
</organism>
<dbReference type="InterPro" id="IPR018738">
    <property type="entry name" value="DUF2280"/>
</dbReference>
<accession>A0ABS4C651</accession>
<gene>
    <name evidence="1" type="ORF">JTJ32_10760</name>
</gene>
<evidence type="ECO:0000313" key="1">
    <source>
        <dbReference type="EMBL" id="MBP0945810.1"/>
    </source>
</evidence>
<sequence length="158" mass="17210">MATLTPEIKTFIVQALACFDSPSQVAEAVRTNFGVTVSRQQVEIHDPTKRSSKGLAKRWVTLFEDTRAGFRETMIEVPVANRAYRLRALGRMVEEAEERGHLAQAAKLLEQAAKECGDMYTVRRAASAGSSGELATRIAVEFSLAPGSQVSPSAPNRS</sequence>
<comment type="caution">
    <text evidence="1">The sequence shown here is derived from an EMBL/GenBank/DDBJ whole genome shotgun (WGS) entry which is preliminary data.</text>
</comment>
<proteinExistence type="predicted"/>